<feature type="compositionally biased region" description="Basic and acidic residues" evidence="1">
    <location>
        <begin position="316"/>
        <end position="325"/>
    </location>
</feature>
<proteinExistence type="predicted"/>
<feature type="region of interest" description="Disordered" evidence="1">
    <location>
        <begin position="180"/>
        <end position="207"/>
    </location>
</feature>
<dbReference type="GO" id="GO:0003723">
    <property type="term" value="F:RNA binding"/>
    <property type="evidence" value="ECO:0007669"/>
    <property type="project" value="TreeGrafter"/>
</dbReference>
<feature type="region of interest" description="Disordered" evidence="1">
    <location>
        <begin position="400"/>
        <end position="467"/>
    </location>
</feature>
<dbReference type="GO" id="GO:0033962">
    <property type="term" value="P:P-body assembly"/>
    <property type="evidence" value="ECO:0007669"/>
    <property type="project" value="TreeGrafter"/>
</dbReference>
<keyword evidence="3" id="KW-1185">Reference proteome</keyword>
<evidence type="ECO:0000313" key="3">
    <source>
        <dbReference type="Proteomes" id="UP000326396"/>
    </source>
</evidence>
<gene>
    <name evidence="2" type="ORF">E3N88_37896</name>
</gene>
<comment type="caution">
    <text evidence="2">The sequence shown here is derived from an EMBL/GenBank/DDBJ whole genome shotgun (WGS) entry which is preliminary data.</text>
</comment>
<protein>
    <recommendedName>
        <fullName evidence="4">mRNA decay factor PAT1 domain-containing protein</fullName>
    </recommendedName>
</protein>
<dbReference type="GO" id="GO:0031023">
    <property type="term" value="P:microtubule organizing center organization"/>
    <property type="evidence" value="ECO:0007669"/>
    <property type="project" value="InterPro"/>
</dbReference>
<evidence type="ECO:0000256" key="1">
    <source>
        <dbReference type="SAM" id="MobiDB-lite"/>
    </source>
</evidence>
<feature type="region of interest" description="Disordered" evidence="1">
    <location>
        <begin position="95"/>
        <end position="119"/>
    </location>
</feature>
<dbReference type="InterPro" id="IPR028346">
    <property type="entry name" value="HAUS2"/>
</dbReference>
<feature type="region of interest" description="Disordered" evidence="1">
    <location>
        <begin position="1"/>
        <end position="21"/>
    </location>
</feature>
<dbReference type="Pfam" id="PF15003">
    <property type="entry name" value="HAUS2"/>
    <property type="match status" value="1"/>
</dbReference>
<dbReference type="OrthoDB" id="74835at2759"/>
<dbReference type="PANTHER" id="PTHR21551">
    <property type="entry name" value="TOPOISOMERASE II-ASSOCIATED PROTEIN PAT1"/>
    <property type="match status" value="1"/>
</dbReference>
<dbReference type="Proteomes" id="UP000326396">
    <property type="component" value="Linkage Group LG8"/>
</dbReference>
<feature type="compositionally biased region" description="Polar residues" evidence="1">
    <location>
        <begin position="335"/>
        <end position="346"/>
    </location>
</feature>
<dbReference type="GO" id="GO:0051225">
    <property type="term" value="P:spindle assembly"/>
    <property type="evidence" value="ECO:0007669"/>
    <property type="project" value="InterPro"/>
</dbReference>
<evidence type="ECO:0008006" key="4">
    <source>
        <dbReference type="Google" id="ProtNLM"/>
    </source>
</evidence>
<sequence>MERSDSKDLSSINKGSSSDDKRFDASQYAFFGRHAIDKVEFGCLEEDDYNPSTGIVDDEYHLFDREEEPGVGSLSDLDDLSTIFSKLNRSVIGPRHPGVIGDRGSGSISRESSSASDWVQDRELPEWLDQHISDTESSQISRRWSSQSHLTDSKPLYRASSYPHEKHQFFTEPVLAPTSSLPSFSPGSHNNLSSPRQHSHLNRPSGIGSPQILYLEPNLSPLGGLPLSSRYSGNQTQLVHSGLTQYTQAQNQWANRTLHLDPAGLLNNTIQQKLLQNGLLSPHFMPPNSIRYSPFAHQAYLYDTVLSHPLHLNKYRSPDTRDQRSKQKSKHGSRVSRQGSDNSNQKSDNRCRVQFSSKYMTSEEIESILNVQHAAVHSNDPYINDYYHQASLAKNSSNNRFYPAHIKDSPQRTRSGSDSQPHINVDSQGRVSFSLIRRSQPLLEADPPSGSSDNRSEPKRSEKPLEQEPMLAARIMIEDSLCVLLDVDDIDRFLLSTQPQDGGSQARQRRQILLEGLAAALQLVDPLGASSNKSSGLAPKDDIVFLRVVSLPKGRKLISKYLQLLSPSSELARIVCMTIFRHLRILFGGLPSEHEASETVTSLAKIVKTCVSAMDLNSLSACLAAVVCSPEQPPLRPLGSPAGDGASIILKSVLERATQLLTGANSGLQNPTLWQASFDAFFGLLTKYCLSKYDSLVQAMYAQVSPSTEIVFSEAAKAISREMPVELLRASLPHTNDGQRKMLVDFSQRSMHAGGVSGHKGGGGQVAPESLHKATGCDNAYSSNRNLPVKRRSTVVIPEMAQFTTIRLWILRISENNRLQQPYSLDCIPVEAEYQEMLRPIPVALASCTRFFEAMTAMRESFATLQKLRLGPTDSQLKVPAGRHFNRYRNPKKLQISEDQTPFVMYSYAMNVTLDVSSLISYGGGMRKRLTATL</sequence>
<reference evidence="2 3" key="1">
    <citation type="submission" date="2019-05" db="EMBL/GenBank/DDBJ databases">
        <title>Mikania micrantha, genome provides insights into the molecular mechanism of rapid growth.</title>
        <authorList>
            <person name="Liu B."/>
        </authorList>
    </citation>
    <scope>NUCLEOTIDE SEQUENCE [LARGE SCALE GENOMIC DNA]</scope>
    <source>
        <strain evidence="2">NLD-2019</strain>
        <tissue evidence="2">Leaf</tissue>
    </source>
</reference>
<feature type="compositionally biased region" description="Polar residues" evidence="1">
    <location>
        <begin position="180"/>
        <end position="196"/>
    </location>
</feature>
<feature type="compositionally biased region" description="Polar residues" evidence="1">
    <location>
        <begin position="412"/>
        <end position="431"/>
    </location>
</feature>
<dbReference type="AlphaFoldDB" id="A0A5N6LSJ2"/>
<name>A0A5N6LSJ2_9ASTR</name>
<organism evidence="2 3">
    <name type="scientific">Mikania micrantha</name>
    <name type="common">bitter vine</name>
    <dbReference type="NCBI Taxonomy" id="192012"/>
    <lineage>
        <taxon>Eukaryota</taxon>
        <taxon>Viridiplantae</taxon>
        <taxon>Streptophyta</taxon>
        <taxon>Embryophyta</taxon>
        <taxon>Tracheophyta</taxon>
        <taxon>Spermatophyta</taxon>
        <taxon>Magnoliopsida</taxon>
        <taxon>eudicotyledons</taxon>
        <taxon>Gunneridae</taxon>
        <taxon>Pentapetalae</taxon>
        <taxon>asterids</taxon>
        <taxon>campanulids</taxon>
        <taxon>Asterales</taxon>
        <taxon>Asteraceae</taxon>
        <taxon>Asteroideae</taxon>
        <taxon>Heliantheae alliance</taxon>
        <taxon>Eupatorieae</taxon>
        <taxon>Mikania</taxon>
    </lineage>
</organism>
<dbReference type="GO" id="GO:0000290">
    <property type="term" value="P:deadenylation-dependent decapping of nuclear-transcribed mRNA"/>
    <property type="evidence" value="ECO:0007669"/>
    <property type="project" value="InterPro"/>
</dbReference>
<feature type="compositionally biased region" description="Basic and acidic residues" evidence="1">
    <location>
        <begin position="454"/>
        <end position="466"/>
    </location>
</feature>
<dbReference type="PANTHER" id="PTHR21551:SF30">
    <property type="entry name" value="TOPOISOMERASE II-ASSOCIATED PROTEIN PAT1-RELATED"/>
    <property type="match status" value="1"/>
</dbReference>
<feature type="region of interest" description="Disordered" evidence="1">
    <location>
        <begin position="313"/>
        <end position="351"/>
    </location>
</feature>
<dbReference type="GO" id="GO:0000932">
    <property type="term" value="C:P-body"/>
    <property type="evidence" value="ECO:0007669"/>
    <property type="project" value="TreeGrafter"/>
</dbReference>
<dbReference type="EMBL" id="SZYD01000018">
    <property type="protein sequence ID" value="KAD2804519.1"/>
    <property type="molecule type" value="Genomic_DNA"/>
</dbReference>
<accession>A0A5N6LSJ2</accession>
<dbReference type="InterPro" id="IPR039900">
    <property type="entry name" value="Pat1-like"/>
</dbReference>
<feature type="compositionally biased region" description="Low complexity" evidence="1">
    <location>
        <begin position="100"/>
        <end position="117"/>
    </location>
</feature>
<evidence type="ECO:0000313" key="2">
    <source>
        <dbReference type="EMBL" id="KAD2804519.1"/>
    </source>
</evidence>